<gene>
    <name evidence="1" type="ORF">KIN20_008918</name>
</gene>
<keyword evidence="2" id="KW-1185">Reference proteome</keyword>
<feature type="non-terminal residue" evidence="1">
    <location>
        <position position="1"/>
    </location>
</feature>
<evidence type="ECO:0000313" key="1">
    <source>
        <dbReference type="EMBL" id="KAJ1352542.1"/>
    </source>
</evidence>
<reference evidence="1" key="1">
    <citation type="submission" date="2021-06" db="EMBL/GenBank/DDBJ databases">
        <title>Parelaphostrongylus tenuis whole genome reference sequence.</title>
        <authorList>
            <person name="Garwood T.J."/>
            <person name="Larsen P.A."/>
            <person name="Fountain-Jones N.M."/>
            <person name="Garbe J.R."/>
            <person name="Macchietto M.G."/>
            <person name="Kania S.A."/>
            <person name="Gerhold R.W."/>
            <person name="Richards J.E."/>
            <person name="Wolf T.M."/>
        </authorList>
    </citation>
    <scope>NUCLEOTIDE SEQUENCE</scope>
    <source>
        <strain evidence="1">MNPRO001-30</strain>
        <tissue evidence="1">Meninges</tissue>
    </source>
</reference>
<proteinExistence type="predicted"/>
<sequence length="90" mass="10956">DLKRRIRRNVNRKQMRKPIDRKEEQLIGEKDTNLLESNLLKWNTGWMKNFTHYGILVENDCYVPPKWRIISRQPALFHSNELRFKAEFVS</sequence>
<accession>A0AAD5QJ95</accession>
<dbReference type="AlphaFoldDB" id="A0AAD5QJ95"/>
<dbReference type="Proteomes" id="UP001196413">
    <property type="component" value="Unassembled WGS sequence"/>
</dbReference>
<name>A0AAD5QJ95_PARTN</name>
<dbReference type="EMBL" id="JAHQIW010001446">
    <property type="protein sequence ID" value="KAJ1352542.1"/>
    <property type="molecule type" value="Genomic_DNA"/>
</dbReference>
<comment type="caution">
    <text evidence="1">The sequence shown here is derived from an EMBL/GenBank/DDBJ whole genome shotgun (WGS) entry which is preliminary data.</text>
</comment>
<evidence type="ECO:0000313" key="2">
    <source>
        <dbReference type="Proteomes" id="UP001196413"/>
    </source>
</evidence>
<protein>
    <submittedName>
        <fullName evidence="1">Uncharacterized protein</fullName>
    </submittedName>
</protein>
<organism evidence="1 2">
    <name type="scientific">Parelaphostrongylus tenuis</name>
    <name type="common">Meningeal worm</name>
    <dbReference type="NCBI Taxonomy" id="148309"/>
    <lineage>
        <taxon>Eukaryota</taxon>
        <taxon>Metazoa</taxon>
        <taxon>Ecdysozoa</taxon>
        <taxon>Nematoda</taxon>
        <taxon>Chromadorea</taxon>
        <taxon>Rhabditida</taxon>
        <taxon>Rhabditina</taxon>
        <taxon>Rhabditomorpha</taxon>
        <taxon>Strongyloidea</taxon>
        <taxon>Metastrongylidae</taxon>
        <taxon>Parelaphostrongylus</taxon>
    </lineage>
</organism>